<evidence type="ECO:0000313" key="4">
    <source>
        <dbReference type="EMBL" id="SFB71246.1"/>
    </source>
</evidence>
<dbReference type="AlphaFoldDB" id="A0A1I1DA92"/>
<keyword evidence="5" id="KW-1185">Reference proteome</keyword>
<accession>A0A1I1DA92</accession>
<dbReference type="GO" id="GO:0044780">
    <property type="term" value="P:bacterial-type flagellum assembly"/>
    <property type="evidence" value="ECO:0007669"/>
    <property type="project" value="InterPro"/>
</dbReference>
<reference evidence="5" key="1">
    <citation type="submission" date="2016-10" db="EMBL/GenBank/DDBJ databases">
        <authorList>
            <person name="Varghese N."/>
            <person name="Submissions S."/>
        </authorList>
    </citation>
    <scope>NUCLEOTIDE SEQUENCE [LARGE SCALE GENOMIC DNA]</scope>
    <source>
        <strain evidence="5">ATCC 43811</strain>
    </source>
</reference>
<dbReference type="InterPro" id="IPR036679">
    <property type="entry name" value="FlgN-like_sf"/>
</dbReference>
<dbReference type="Pfam" id="PF05130">
    <property type="entry name" value="FlgN"/>
    <property type="match status" value="1"/>
</dbReference>
<evidence type="ECO:0000256" key="1">
    <source>
        <dbReference type="ARBA" id="ARBA00002397"/>
    </source>
</evidence>
<dbReference type="Proteomes" id="UP000240042">
    <property type="component" value="Unassembled WGS sequence"/>
</dbReference>
<evidence type="ECO:0000256" key="2">
    <source>
        <dbReference type="ARBA" id="ARBA00007703"/>
    </source>
</evidence>
<dbReference type="InterPro" id="IPR007809">
    <property type="entry name" value="FlgN-like"/>
</dbReference>
<dbReference type="EMBL" id="FOKY01000001">
    <property type="protein sequence ID" value="SFB71246.1"/>
    <property type="molecule type" value="Genomic_DNA"/>
</dbReference>
<keyword evidence="3" id="KW-1005">Bacterial flagellum biogenesis</keyword>
<gene>
    <name evidence="4" type="ORF">SAMN02745150_00412</name>
</gene>
<dbReference type="RefSeq" id="WP_092317943.1">
    <property type="nucleotide sequence ID" value="NZ_FOKY01000001.1"/>
</dbReference>
<protein>
    <submittedName>
        <fullName evidence="4">FlgN protein</fullName>
    </submittedName>
</protein>
<comment type="function">
    <text evidence="1">Required for the efficient initiation of filament assembly.</text>
</comment>
<evidence type="ECO:0000313" key="5">
    <source>
        <dbReference type="Proteomes" id="UP000240042"/>
    </source>
</evidence>
<sequence length="168" mass="18934">MTHNSDHTLMMFATVLKEIKNLMHGLLESEDNKYDALRSIDIYKLIKSNEIQEELLSSFEILEKVRQDHVETLSLMLGFDASLSLSEFAAKIPQPQADILLSESEQIRILAERISIATERNSYILNNNAEIIAQILEIAGGNLGQHYDRYGSAAAETPIPLYVLDQTI</sequence>
<dbReference type="SUPFAM" id="SSF140566">
    <property type="entry name" value="FlgN-like"/>
    <property type="match status" value="1"/>
</dbReference>
<proteinExistence type="inferred from homology"/>
<comment type="similarity">
    <text evidence="2">Belongs to the FlgN family.</text>
</comment>
<dbReference type="STRING" id="34097.SAMN02745150_00412"/>
<organism evidence="4 5">
    <name type="scientific">Brevinema andersonii</name>
    <dbReference type="NCBI Taxonomy" id="34097"/>
    <lineage>
        <taxon>Bacteria</taxon>
        <taxon>Pseudomonadati</taxon>
        <taxon>Spirochaetota</taxon>
        <taxon>Spirochaetia</taxon>
        <taxon>Brevinematales</taxon>
        <taxon>Brevinemataceae</taxon>
        <taxon>Brevinema</taxon>
    </lineage>
</organism>
<dbReference type="Gene3D" id="1.20.58.300">
    <property type="entry name" value="FlgN-like"/>
    <property type="match status" value="1"/>
</dbReference>
<name>A0A1I1DA92_BREAD</name>
<evidence type="ECO:0000256" key="3">
    <source>
        <dbReference type="ARBA" id="ARBA00022795"/>
    </source>
</evidence>